<dbReference type="Pfam" id="PF02826">
    <property type="entry name" value="2-Hacid_dh_C"/>
    <property type="match status" value="1"/>
</dbReference>
<keyword evidence="3" id="KW-0520">NAD</keyword>
<dbReference type="InterPro" id="IPR050418">
    <property type="entry name" value="D-iso_2-hydroxyacid_DH_PdxB"/>
</dbReference>
<name>A0A432YX43_9GAMM</name>
<reference evidence="7 8" key="1">
    <citation type="journal article" date="2011" name="Front. Microbiol.">
        <title>Genomic signatures of strain selection and enhancement in Bacillus atrophaeus var. globigii, a historical biowarfare simulant.</title>
        <authorList>
            <person name="Gibbons H.S."/>
            <person name="Broomall S.M."/>
            <person name="McNew L.A."/>
            <person name="Daligault H."/>
            <person name="Chapman C."/>
            <person name="Bruce D."/>
            <person name="Karavis M."/>
            <person name="Krepps M."/>
            <person name="McGregor P.A."/>
            <person name="Hong C."/>
            <person name="Park K.H."/>
            <person name="Akmal A."/>
            <person name="Feldman A."/>
            <person name="Lin J.S."/>
            <person name="Chang W.E."/>
            <person name="Higgs B.W."/>
            <person name="Demirev P."/>
            <person name="Lindquist J."/>
            <person name="Liem A."/>
            <person name="Fochler E."/>
            <person name="Read T.D."/>
            <person name="Tapia R."/>
            <person name="Johnson S."/>
            <person name="Bishop-Lilly K.A."/>
            <person name="Detter C."/>
            <person name="Han C."/>
            <person name="Sozhamannan S."/>
            <person name="Rosenzweig C.N."/>
            <person name="Skowronski E.W."/>
        </authorList>
    </citation>
    <scope>NUCLEOTIDE SEQUENCE [LARGE SCALE GENOMIC DNA]</scope>
    <source>
        <strain evidence="7 8">TPS4-2</strain>
    </source>
</reference>
<gene>
    <name evidence="7" type="ORF">CWI73_03275</name>
</gene>
<dbReference type="AlphaFoldDB" id="A0A432YX43"/>
<accession>A0A432YX43</accession>
<dbReference type="PROSITE" id="PS00670">
    <property type="entry name" value="D_2_HYDROXYACID_DH_2"/>
    <property type="match status" value="1"/>
</dbReference>
<dbReference type="PANTHER" id="PTHR43761">
    <property type="entry name" value="D-ISOMER SPECIFIC 2-HYDROXYACID DEHYDROGENASE FAMILY PROTEIN (AFU_ORTHOLOGUE AFUA_1G13630)"/>
    <property type="match status" value="1"/>
</dbReference>
<evidence type="ECO:0000259" key="5">
    <source>
        <dbReference type="Pfam" id="PF00389"/>
    </source>
</evidence>
<evidence type="ECO:0000259" key="6">
    <source>
        <dbReference type="Pfam" id="PF02826"/>
    </source>
</evidence>
<feature type="domain" description="D-isomer specific 2-hydroxyacid dehydrogenase catalytic" evidence="5">
    <location>
        <begin position="18"/>
        <end position="306"/>
    </location>
</feature>
<evidence type="ECO:0000256" key="3">
    <source>
        <dbReference type="ARBA" id="ARBA00023027"/>
    </source>
</evidence>
<dbReference type="Gene3D" id="3.40.50.720">
    <property type="entry name" value="NAD(P)-binding Rossmann-like Domain"/>
    <property type="match status" value="2"/>
</dbReference>
<evidence type="ECO:0000256" key="1">
    <source>
        <dbReference type="ARBA" id="ARBA00005854"/>
    </source>
</evidence>
<evidence type="ECO:0000313" key="7">
    <source>
        <dbReference type="EMBL" id="RUO67896.1"/>
    </source>
</evidence>
<comment type="similarity">
    <text evidence="1 4">Belongs to the D-isomer specific 2-hydroxyacid dehydrogenase family.</text>
</comment>
<dbReference type="EMBL" id="PIQA01000001">
    <property type="protein sequence ID" value="RUO67896.1"/>
    <property type="molecule type" value="Genomic_DNA"/>
</dbReference>
<dbReference type="Proteomes" id="UP000288361">
    <property type="component" value="Unassembled WGS sequence"/>
</dbReference>
<feature type="domain" description="D-isomer specific 2-hydroxyacid dehydrogenase NAD-binding" evidence="6">
    <location>
        <begin position="107"/>
        <end position="286"/>
    </location>
</feature>
<protein>
    <submittedName>
        <fullName evidence="7">Glycerate dehydrogenase</fullName>
        <ecNumber evidence="7">1.1.1.29</ecNumber>
    </submittedName>
</protein>
<evidence type="ECO:0000313" key="8">
    <source>
        <dbReference type="Proteomes" id="UP000288361"/>
    </source>
</evidence>
<dbReference type="GO" id="GO:0051287">
    <property type="term" value="F:NAD binding"/>
    <property type="evidence" value="ECO:0007669"/>
    <property type="project" value="InterPro"/>
</dbReference>
<dbReference type="InterPro" id="IPR036291">
    <property type="entry name" value="NAD(P)-bd_dom_sf"/>
</dbReference>
<dbReference type="EC" id="1.1.1.29" evidence="7"/>
<organism evidence="7 8">
    <name type="scientific">Idiomarina piscisalsi</name>
    <dbReference type="NCBI Taxonomy" id="1096243"/>
    <lineage>
        <taxon>Bacteria</taxon>
        <taxon>Pseudomonadati</taxon>
        <taxon>Pseudomonadota</taxon>
        <taxon>Gammaproteobacteria</taxon>
        <taxon>Alteromonadales</taxon>
        <taxon>Idiomarinaceae</taxon>
        <taxon>Idiomarina</taxon>
    </lineage>
</organism>
<sequence>MKAVILDNDSLGEGVDLSPIENQVNELICHSLTSPEQVDERIQNADIVITNKVVLNEASLKKAEKLKLVCVLATGMNNVDLKAAEKLGIPVKNVEAYGTPSVVQHTLMMMLSLATKMPVMQKRMAAGDWQKSPLFTLLNPPTFQLEGKRLVIVGSGELGQAVKKQAEALGMRVTFTARPGKTDDSRPSFDELLPEADVISFHCPLTDETKGLLNRQNIKHCQPHTLVINNARGGVANEHDVLDALRKGQIGGYATDVLPQEPPKDGHPLLDALNEPLNLIVTPHNAWTSPEARQRIIELTAENIQTLK</sequence>
<dbReference type="InterPro" id="IPR006139">
    <property type="entry name" value="D-isomer_2_OHA_DH_cat_dom"/>
</dbReference>
<evidence type="ECO:0000256" key="2">
    <source>
        <dbReference type="ARBA" id="ARBA00023002"/>
    </source>
</evidence>
<dbReference type="Pfam" id="PF00389">
    <property type="entry name" value="2-Hacid_dh"/>
    <property type="match status" value="1"/>
</dbReference>
<comment type="caution">
    <text evidence="7">The sequence shown here is derived from an EMBL/GenBank/DDBJ whole genome shotgun (WGS) entry which is preliminary data.</text>
</comment>
<dbReference type="SUPFAM" id="SSF52283">
    <property type="entry name" value="Formate/glycerate dehydrogenase catalytic domain-like"/>
    <property type="match status" value="1"/>
</dbReference>
<dbReference type="PANTHER" id="PTHR43761:SF1">
    <property type="entry name" value="D-ISOMER SPECIFIC 2-HYDROXYACID DEHYDROGENASE CATALYTIC DOMAIN-CONTAINING PROTEIN-RELATED"/>
    <property type="match status" value="1"/>
</dbReference>
<evidence type="ECO:0000256" key="4">
    <source>
        <dbReference type="RuleBase" id="RU003719"/>
    </source>
</evidence>
<dbReference type="SUPFAM" id="SSF51735">
    <property type="entry name" value="NAD(P)-binding Rossmann-fold domains"/>
    <property type="match status" value="1"/>
</dbReference>
<dbReference type="CDD" id="cd12162">
    <property type="entry name" value="2-Hacid_dh_4"/>
    <property type="match status" value="1"/>
</dbReference>
<keyword evidence="2 4" id="KW-0560">Oxidoreductase</keyword>
<proteinExistence type="inferred from homology"/>
<dbReference type="GO" id="GO:0008465">
    <property type="term" value="F:hydroxypyruvate reductase (NADH) activity"/>
    <property type="evidence" value="ECO:0007669"/>
    <property type="project" value="UniProtKB-EC"/>
</dbReference>
<dbReference type="InterPro" id="IPR006140">
    <property type="entry name" value="D-isomer_DH_NAD-bd"/>
</dbReference>
<dbReference type="InterPro" id="IPR029753">
    <property type="entry name" value="D-isomer_DH_CS"/>
</dbReference>
<dbReference type="RefSeq" id="WP_126751531.1">
    <property type="nucleotide sequence ID" value="NZ_JBHUMT010000016.1"/>
</dbReference>